<comment type="caution">
    <text evidence="1">The sequence shown here is derived from an EMBL/GenBank/DDBJ whole genome shotgun (WGS) entry which is preliminary data.</text>
</comment>
<dbReference type="AlphaFoldDB" id="A0A935MUK8"/>
<dbReference type="InterPro" id="IPR031982">
    <property type="entry name" value="PilE-like"/>
</dbReference>
<dbReference type="GO" id="GO:0043683">
    <property type="term" value="P:type IV pilus assembly"/>
    <property type="evidence" value="ECO:0007669"/>
    <property type="project" value="InterPro"/>
</dbReference>
<evidence type="ECO:0000313" key="2">
    <source>
        <dbReference type="Proteomes" id="UP000739411"/>
    </source>
</evidence>
<accession>A0A935MUK8</accession>
<organism evidence="1 2">
    <name type="scientific">Candidatus Dechloromonas phosphorivorans</name>
    <dbReference type="NCBI Taxonomy" id="2899244"/>
    <lineage>
        <taxon>Bacteria</taxon>
        <taxon>Pseudomonadati</taxon>
        <taxon>Pseudomonadota</taxon>
        <taxon>Betaproteobacteria</taxon>
        <taxon>Rhodocyclales</taxon>
        <taxon>Azonexaceae</taxon>
        <taxon>Dechloromonas</taxon>
    </lineage>
</organism>
<dbReference type="Pfam" id="PF16732">
    <property type="entry name" value="ComP_DUS"/>
    <property type="match status" value="1"/>
</dbReference>
<proteinExistence type="predicted"/>
<evidence type="ECO:0000313" key="1">
    <source>
        <dbReference type="EMBL" id="MBK7413822.1"/>
    </source>
</evidence>
<reference evidence="1 2" key="1">
    <citation type="submission" date="2020-10" db="EMBL/GenBank/DDBJ databases">
        <title>Connecting structure to function with the recovery of over 1000 high-quality activated sludge metagenome-assembled genomes encoding full-length rRNA genes using long-read sequencing.</title>
        <authorList>
            <person name="Singleton C.M."/>
            <person name="Petriglieri F."/>
            <person name="Kristensen J.M."/>
            <person name="Kirkegaard R.H."/>
            <person name="Michaelsen T.Y."/>
            <person name="Andersen M.H."/>
            <person name="Karst S.M."/>
            <person name="Dueholm M.S."/>
            <person name="Nielsen P.H."/>
            <person name="Albertsen M."/>
        </authorList>
    </citation>
    <scope>NUCLEOTIDE SEQUENCE [LARGE SCALE GENOMIC DNA]</scope>
    <source>
        <strain evidence="1">EsbW_18-Q3-R4-48_BATAC.463</strain>
    </source>
</reference>
<name>A0A935MUK8_9RHOO</name>
<protein>
    <submittedName>
        <fullName evidence="1">Uncharacterized protein</fullName>
    </submittedName>
</protein>
<dbReference type="SUPFAM" id="SSF54523">
    <property type="entry name" value="Pili subunits"/>
    <property type="match status" value="1"/>
</dbReference>
<dbReference type="Gene3D" id="3.30.700.10">
    <property type="entry name" value="Glycoprotein, Type 4 Pilin"/>
    <property type="match status" value="1"/>
</dbReference>
<gene>
    <name evidence="1" type="ORF">IPJ38_00445</name>
</gene>
<dbReference type="InterPro" id="IPR045584">
    <property type="entry name" value="Pilin-like"/>
</dbReference>
<sequence>MIAVAIIGILLSIAIPSYKDYMIRGARSAAQTYLSDLAQRQELIFQDARAYSSSTSDFPTMPADITSRYQDPNICSNTSAPGVPATYSITLKPIVGGMMKNDGDLVVDSKGSRKRIGYDDW</sequence>
<dbReference type="EMBL" id="JADJMS010000002">
    <property type="protein sequence ID" value="MBK7413822.1"/>
    <property type="molecule type" value="Genomic_DNA"/>
</dbReference>
<dbReference type="Proteomes" id="UP000739411">
    <property type="component" value="Unassembled WGS sequence"/>
</dbReference>